<protein>
    <submittedName>
        <fullName evidence="1">Uncharacterized protein</fullName>
    </submittedName>
</protein>
<comment type="caution">
    <text evidence="1">The sequence shown here is derived from an EMBL/GenBank/DDBJ whole genome shotgun (WGS) entry which is preliminary data.</text>
</comment>
<name>A0ABU2X1E4_9ACTN</name>
<keyword evidence="2" id="KW-1185">Reference proteome</keyword>
<proteinExistence type="predicted"/>
<dbReference type="RefSeq" id="WP_311413797.1">
    <property type="nucleotide sequence ID" value="NZ_JAVRFL010000032.1"/>
</dbReference>
<organism evidence="1 2">
    <name type="scientific">Micromonospora reichwaldensis</name>
    <dbReference type="NCBI Taxonomy" id="3075516"/>
    <lineage>
        <taxon>Bacteria</taxon>
        <taxon>Bacillati</taxon>
        <taxon>Actinomycetota</taxon>
        <taxon>Actinomycetes</taxon>
        <taxon>Micromonosporales</taxon>
        <taxon>Micromonosporaceae</taxon>
        <taxon>Micromonospora</taxon>
    </lineage>
</organism>
<sequence>MTSVAARLASNGLQQHMYAEPTVVAEACSPKGARCVWDSDCCNAAGYDTICEWYECIWIVE</sequence>
<evidence type="ECO:0000313" key="2">
    <source>
        <dbReference type="Proteomes" id="UP001180973"/>
    </source>
</evidence>
<gene>
    <name evidence="1" type="ORF">RM555_23695</name>
</gene>
<reference evidence="1" key="1">
    <citation type="submission" date="2023-09" db="EMBL/GenBank/DDBJ databases">
        <title>30 novel species of actinomycetes from the DSMZ collection.</title>
        <authorList>
            <person name="Nouioui I."/>
        </authorList>
    </citation>
    <scope>NUCLEOTIDE SEQUENCE</scope>
    <source>
        <strain evidence="1">DSM 115977</strain>
    </source>
</reference>
<dbReference type="EMBL" id="JAVRFL010000032">
    <property type="protein sequence ID" value="MDT0532003.1"/>
    <property type="molecule type" value="Genomic_DNA"/>
</dbReference>
<evidence type="ECO:0000313" key="1">
    <source>
        <dbReference type="EMBL" id="MDT0532003.1"/>
    </source>
</evidence>
<accession>A0ABU2X1E4</accession>
<dbReference type="Proteomes" id="UP001180973">
    <property type="component" value="Unassembled WGS sequence"/>
</dbReference>